<organism evidence="4 5">
    <name type="scientific">Compostibacillus humi</name>
    <dbReference type="NCBI Taxonomy" id="1245525"/>
    <lineage>
        <taxon>Bacteria</taxon>
        <taxon>Bacillati</taxon>
        <taxon>Bacillota</taxon>
        <taxon>Bacilli</taxon>
        <taxon>Bacillales</taxon>
        <taxon>Bacillaceae</taxon>
        <taxon>Compostibacillus</taxon>
    </lineage>
</organism>
<dbReference type="EMBL" id="BMEV01000035">
    <property type="protein sequence ID" value="GFZ78583.1"/>
    <property type="molecule type" value="Genomic_DNA"/>
</dbReference>
<feature type="compositionally biased region" description="Acidic residues" evidence="3">
    <location>
        <begin position="35"/>
        <end position="90"/>
    </location>
</feature>
<evidence type="ECO:0000256" key="2">
    <source>
        <dbReference type="ARBA" id="ARBA00022801"/>
    </source>
</evidence>
<dbReference type="PRINTS" id="PR00922">
    <property type="entry name" value="DADACBPTASE3"/>
</dbReference>
<gene>
    <name evidence="4" type="primary">dacC</name>
    <name evidence="4" type="ORF">GCM10010978_20060</name>
</gene>
<dbReference type="SUPFAM" id="SSF56601">
    <property type="entry name" value="beta-lactamase/transpeptidase-like"/>
    <property type="match status" value="1"/>
</dbReference>
<feature type="region of interest" description="Disordered" evidence="3">
    <location>
        <begin position="31"/>
        <end position="93"/>
    </location>
</feature>
<dbReference type="Proteomes" id="UP000602050">
    <property type="component" value="Unassembled WGS sequence"/>
</dbReference>
<reference evidence="4" key="2">
    <citation type="submission" date="2020-09" db="EMBL/GenBank/DDBJ databases">
        <authorList>
            <person name="Sun Q."/>
            <person name="Zhou Y."/>
        </authorList>
    </citation>
    <scope>NUCLEOTIDE SEQUENCE</scope>
    <source>
        <strain evidence="4">CGMCC 1.12360</strain>
    </source>
</reference>
<dbReference type="GO" id="GO:0004185">
    <property type="term" value="F:serine-type carboxypeptidase activity"/>
    <property type="evidence" value="ECO:0007669"/>
    <property type="project" value="InterPro"/>
</dbReference>
<dbReference type="PANTHER" id="PTHR30023:SF0">
    <property type="entry name" value="PENICILLIN-SENSITIVE CARBOXYPEPTIDASE A"/>
    <property type="match status" value="1"/>
</dbReference>
<dbReference type="NCBIfam" id="TIGR00666">
    <property type="entry name" value="PBP4"/>
    <property type="match status" value="1"/>
</dbReference>
<dbReference type="Gene3D" id="3.40.710.10">
    <property type="entry name" value="DD-peptidase/beta-lactamase superfamily"/>
    <property type="match status" value="2"/>
</dbReference>
<reference evidence="4" key="1">
    <citation type="journal article" date="2014" name="Int. J. Syst. Evol. Microbiol.">
        <title>Complete genome sequence of Corynebacterium casei LMG S-19264T (=DSM 44701T), isolated from a smear-ripened cheese.</title>
        <authorList>
            <consortium name="US DOE Joint Genome Institute (JGI-PGF)"/>
            <person name="Walter F."/>
            <person name="Albersmeier A."/>
            <person name="Kalinowski J."/>
            <person name="Ruckert C."/>
        </authorList>
    </citation>
    <scope>NUCLEOTIDE SEQUENCE</scope>
    <source>
        <strain evidence="4">CGMCC 1.12360</strain>
    </source>
</reference>
<dbReference type="Pfam" id="PF02113">
    <property type="entry name" value="Peptidase_S13"/>
    <property type="match status" value="1"/>
</dbReference>
<proteinExistence type="inferred from homology"/>
<dbReference type="InterPro" id="IPR000667">
    <property type="entry name" value="Peptidase_S13"/>
</dbReference>
<dbReference type="AlphaFoldDB" id="A0A8J2TSR6"/>
<name>A0A8J2TSR6_9BACI</name>
<accession>A0A8J2TSR6</accession>
<evidence type="ECO:0000256" key="1">
    <source>
        <dbReference type="ARBA" id="ARBA00006096"/>
    </source>
</evidence>
<dbReference type="PANTHER" id="PTHR30023">
    <property type="entry name" value="D-ALANYL-D-ALANINE CARBOXYPEPTIDASE"/>
    <property type="match status" value="1"/>
</dbReference>
<evidence type="ECO:0000313" key="4">
    <source>
        <dbReference type="EMBL" id="GFZ78583.1"/>
    </source>
</evidence>
<dbReference type="InterPro" id="IPR012338">
    <property type="entry name" value="Beta-lactam/transpept-like"/>
</dbReference>
<sequence length="551" mass="60373">MKKSKELMAVIISLFIFSTLLVTADRGSEMSFTSADDEAIEETEQNTDEQEETTDEVVEEENPEEVEETPEATEETQEEAEAETNDEETEANPLEEQIEAILENERLDGAITGISVRKASSGEEIYSHNGDIQLHPASNMKILTAAAALETLGANYQFTTEVRTDGEQKGPVLHGNLYLVGKGDPTLMKEDLDSFAKELKNNGIKIVRGKLIGDDTWYDDVRLSQDLNWSDEPFYTGAQVSALTLSPNEDYDAGTVIVEVTPDEKGKKAKVSLTPETDYVNIVNNTEMAPAGTAKSISIEREHGTNNIIIEGTMPVNGSMSRSWVSVWEPTGYALDVFKKSLEEQGIKFVGRDGTEFGKAPKDSSLLASRSSMELKDLLIPFMKLSNNGHGETLTKEMGRVVHGDGSWDKGLDVIADVAVQLGVDEDDILLRDGSGMSHKTYIPASDLTELLYTVQEKSWYSVFESSLPVAGISDRMVGGTLRNRMTKEPVKGNVMAKTGSLTSVSTLSGYVNTVEGEKLIFSILNNNYINGSVTSIQDEIVTTLAEYRLP</sequence>
<comment type="caution">
    <text evidence="4">The sequence shown here is derived from an EMBL/GenBank/DDBJ whole genome shotgun (WGS) entry which is preliminary data.</text>
</comment>
<dbReference type="GO" id="GO:0000270">
    <property type="term" value="P:peptidoglycan metabolic process"/>
    <property type="evidence" value="ECO:0007669"/>
    <property type="project" value="TreeGrafter"/>
</dbReference>
<dbReference type="Gene3D" id="3.50.80.20">
    <property type="entry name" value="D-Ala-D-Ala carboxypeptidase C, peptidase S13"/>
    <property type="match status" value="1"/>
</dbReference>
<keyword evidence="4" id="KW-0121">Carboxypeptidase</keyword>
<protein>
    <submittedName>
        <fullName evidence="4">D-alanyl-D-alanine carboxypeptidase DacC</fullName>
    </submittedName>
</protein>
<keyword evidence="2" id="KW-0378">Hydrolase</keyword>
<comment type="similarity">
    <text evidence="1">Belongs to the peptidase S13 family.</text>
</comment>
<keyword evidence="5" id="KW-1185">Reference proteome</keyword>
<dbReference type="RefSeq" id="WP_229733624.1">
    <property type="nucleotide sequence ID" value="NZ_BMEV01000035.1"/>
</dbReference>
<evidence type="ECO:0000313" key="5">
    <source>
        <dbReference type="Proteomes" id="UP000602050"/>
    </source>
</evidence>
<keyword evidence="4" id="KW-0645">Protease</keyword>
<dbReference type="GO" id="GO:0006508">
    <property type="term" value="P:proteolysis"/>
    <property type="evidence" value="ECO:0007669"/>
    <property type="project" value="InterPro"/>
</dbReference>
<evidence type="ECO:0000256" key="3">
    <source>
        <dbReference type="SAM" id="MobiDB-lite"/>
    </source>
</evidence>